<sequence length="121" mass="13448">MPGNAIRACPRERGAFPRGGAARRRTPSPRVPRGRTPSPRVHCRHYNFRVQAAPALGVARGGRRHATALPAVQRVLPPHLHLRPHHRAGGPRLRARLRPGRGRVLRAPEPRETVETHQAQV</sequence>
<name>A0A9D3XK97_9SAUR</name>
<evidence type="ECO:0000256" key="1">
    <source>
        <dbReference type="SAM" id="MobiDB-lite"/>
    </source>
</evidence>
<keyword evidence="3" id="KW-1185">Reference proteome</keyword>
<protein>
    <submittedName>
        <fullName evidence="2">Uncharacterized protein</fullName>
    </submittedName>
</protein>
<reference evidence="2" key="1">
    <citation type="submission" date="2021-09" db="EMBL/GenBank/DDBJ databases">
        <title>The genome of Mauremys mutica provides insights into the evolution of semi-aquatic lifestyle.</title>
        <authorList>
            <person name="Gong S."/>
            <person name="Gao Y."/>
        </authorList>
    </citation>
    <scope>NUCLEOTIDE SEQUENCE</scope>
    <source>
        <strain evidence="2">MM-2020</strain>
        <tissue evidence="2">Muscle</tissue>
    </source>
</reference>
<feature type="region of interest" description="Disordered" evidence="1">
    <location>
        <begin position="1"/>
        <end position="41"/>
    </location>
</feature>
<accession>A0A9D3XK97</accession>
<evidence type="ECO:0000313" key="3">
    <source>
        <dbReference type="Proteomes" id="UP000827986"/>
    </source>
</evidence>
<dbReference type="AlphaFoldDB" id="A0A9D3XK97"/>
<dbReference type="Proteomes" id="UP000827986">
    <property type="component" value="Unassembled WGS sequence"/>
</dbReference>
<comment type="caution">
    <text evidence="2">The sequence shown here is derived from an EMBL/GenBank/DDBJ whole genome shotgun (WGS) entry which is preliminary data.</text>
</comment>
<evidence type="ECO:0000313" key="2">
    <source>
        <dbReference type="EMBL" id="KAH1180590.1"/>
    </source>
</evidence>
<gene>
    <name evidence="2" type="ORF">KIL84_009426</name>
</gene>
<proteinExistence type="predicted"/>
<dbReference type="EMBL" id="JAHDVG010000470">
    <property type="protein sequence ID" value="KAH1180590.1"/>
    <property type="molecule type" value="Genomic_DNA"/>
</dbReference>
<organism evidence="2 3">
    <name type="scientific">Mauremys mutica</name>
    <name type="common">yellowpond turtle</name>
    <dbReference type="NCBI Taxonomy" id="74926"/>
    <lineage>
        <taxon>Eukaryota</taxon>
        <taxon>Metazoa</taxon>
        <taxon>Chordata</taxon>
        <taxon>Craniata</taxon>
        <taxon>Vertebrata</taxon>
        <taxon>Euteleostomi</taxon>
        <taxon>Archelosauria</taxon>
        <taxon>Testudinata</taxon>
        <taxon>Testudines</taxon>
        <taxon>Cryptodira</taxon>
        <taxon>Durocryptodira</taxon>
        <taxon>Testudinoidea</taxon>
        <taxon>Geoemydidae</taxon>
        <taxon>Geoemydinae</taxon>
        <taxon>Mauremys</taxon>
    </lineage>
</organism>